<dbReference type="EMBL" id="HBUF01676135">
    <property type="protein sequence ID" value="CAG6791437.1"/>
    <property type="molecule type" value="Transcribed_RNA"/>
</dbReference>
<evidence type="ECO:0000313" key="2">
    <source>
        <dbReference type="EMBL" id="CAG6791429.1"/>
    </source>
</evidence>
<reference evidence="2" key="1">
    <citation type="submission" date="2021-05" db="EMBL/GenBank/DDBJ databases">
        <authorList>
            <person name="Alioto T."/>
            <person name="Alioto T."/>
            <person name="Gomez Garrido J."/>
        </authorList>
    </citation>
    <scope>NUCLEOTIDE SEQUENCE</scope>
</reference>
<feature type="transmembrane region" description="Helical" evidence="1">
    <location>
        <begin position="29"/>
        <end position="50"/>
    </location>
</feature>
<sequence>MQHPCLTPLPMITSSVSSFSTLTTTFCPLYNSLMSLLSFQLIWMSFSIFIKMFQLTRSNAFSQSMKQTYMSLFTSINLSASILTHPIASLVPFPFRNPN</sequence>
<accession>A0A8D9FJ52</accession>
<dbReference type="EMBL" id="HBUF01676136">
    <property type="protein sequence ID" value="CAG6791441.1"/>
    <property type="molecule type" value="Transcribed_RNA"/>
</dbReference>
<keyword evidence="1" id="KW-0472">Membrane</keyword>
<organism evidence="2">
    <name type="scientific">Cacopsylla melanoneura</name>
    <dbReference type="NCBI Taxonomy" id="428564"/>
    <lineage>
        <taxon>Eukaryota</taxon>
        <taxon>Metazoa</taxon>
        <taxon>Ecdysozoa</taxon>
        <taxon>Arthropoda</taxon>
        <taxon>Hexapoda</taxon>
        <taxon>Insecta</taxon>
        <taxon>Pterygota</taxon>
        <taxon>Neoptera</taxon>
        <taxon>Paraneoptera</taxon>
        <taxon>Hemiptera</taxon>
        <taxon>Sternorrhyncha</taxon>
        <taxon>Psylloidea</taxon>
        <taxon>Psyllidae</taxon>
        <taxon>Psyllinae</taxon>
        <taxon>Cacopsylla</taxon>
    </lineage>
</organism>
<protein>
    <submittedName>
        <fullName evidence="2">Uncharacterized protein</fullName>
    </submittedName>
</protein>
<feature type="transmembrane region" description="Helical" evidence="1">
    <location>
        <begin position="71"/>
        <end position="95"/>
    </location>
</feature>
<keyword evidence="1" id="KW-0812">Transmembrane</keyword>
<evidence type="ECO:0000256" key="1">
    <source>
        <dbReference type="SAM" id="Phobius"/>
    </source>
</evidence>
<name>A0A8D9FJ52_9HEMI</name>
<proteinExistence type="predicted"/>
<dbReference type="EMBL" id="HBUF01676133">
    <property type="protein sequence ID" value="CAG6791429.1"/>
    <property type="molecule type" value="Transcribed_RNA"/>
</dbReference>
<dbReference type="AlphaFoldDB" id="A0A8D9FJ52"/>
<dbReference type="EMBL" id="HBUF01676134">
    <property type="protein sequence ID" value="CAG6791433.1"/>
    <property type="molecule type" value="Transcribed_RNA"/>
</dbReference>
<keyword evidence="1" id="KW-1133">Transmembrane helix</keyword>